<comment type="caution">
    <text evidence="12">The sequence shown here is derived from an EMBL/GenBank/DDBJ whole genome shotgun (WGS) entry which is preliminary data.</text>
</comment>
<protein>
    <recommendedName>
        <fullName evidence="2">histidine kinase</fullName>
        <ecNumber evidence="2">2.7.13.3</ecNumber>
    </recommendedName>
</protein>
<dbReference type="SMART" id="SM00091">
    <property type="entry name" value="PAS"/>
    <property type="match status" value="2"/>
</dbReference>
<dbReference type="SMART" id="SM00387">
    <property type="entry name" value="HATPase_c"/>
    <property type="match status" value="1"/>
</dbReference>
<dbReference type="PRINTS" id="PR00344">
    <property type="entry name" value="BCTRLSENSOR"/>
</dbReference>
<dbReference type="InterPro" id="IPR004358">
    <property type="entry name" value="Sig_transdc_His_kin-like_C"/>
</dbReference>
<dbReference type="PROSITE" id="PS50112">
    <property type="entry name" value="PAS"/>
    <property type="match status" value="1"/>
</dbReference>
<sequence>MKLDSNKFDVICNTVDNGIILINKNLEVLFWNKWLEIRTGISALDIKNKNIVDFYPNVDEKKLKRKITTALKLNSSTFYTPQISKFLINIELGKIADNVFDNMQQSITITPLDIENELVIIYIYDITILSEINFKLKEVKDKVEEKNEELELLFDTTMEAIILFKDNKVVDCNKIAIDLFKYSSKNDLIEKHFEELIFNKKILDEINEKPIETTIFRENKSSFKALINIKDTILNNQTFKILTIIDISEIKRKETLLAEQSKLAAMGEMIGNIAHQWRQPLNIISIAATNVKLKKEMNLLTDEILLDSLKLISNTTEHLSNTIDVFTDFLKEDKEKSLFNLSQNIKNNISLIQTILNENKIKIELDLDDDIYIYNFSNEFSQALINILHNAKDALNSTKDIDELRLIKISTRQSINNVEISIIDNAGGIDKEISDKIFEPYFTTKHKFQGTGLGLYMTRKIIKSSMKGEIIAFNEKFTYNDKNYEGAHFRILLPNNS</sequence>
<keyword evidence="8" id="KW-0902">Two-component regulatory system</keyword>
<dbReference type="InterPro" id="IPR005467">
    <property type="entry name" value="His_kinase_dom"/>
</dbReference>
<dbReference type="Gene3D" id="3.30.565.10">
    <property type="entry name" value="Histidine kinase-like ATPase, C-terminal domain"/>
    <property type="match status" value="1"/>
</dbReference>
<dbReference type="RefSeq" id="WP_046997421.1">
    <property type="nucleotide sequence ID" value="NZ_JAIQ01000172.1"/>
</dbReference>
<dbReference type="AlphaFoldDB" id="A0A0G9JPE6"/>
<dbReference type="InterPro" id="IPR000014">
    <property type="entry name" value="PAS"/>
</dbReference>
<dbReference type="InterPro" id="IPR013767">
    <property type="entry name" value="PAS_fold"/>
</dbReference>
<dbReference type="Pfam" id="PF13426">
    <property type="entry name" value="PAS_9"/>
    <property type="match status" value="1"/>
</dbReference>
<dbReference type="GO" id="GO:0006355">
    <property type="term" value="P:regulation of DNA-templated transcription"/>
    <property type="evidence" value="ECO:0007669"/>
    <property type="project" value="InterPro"/>
</dbReference>
<evidence type="ECO:0000256" key="5">
    <source>
        <dbReference type="ARBA" id="ARBA00022741"/>
    </source>
</evidence>
<feature type="domain" description="PAS" evidence="11">
    <location>
        <begin position="4"/>
        <end position="74"/>
    </location>
</feature>
<keyword evidence="6 12" id="KW-0418">Kinase</keyword>
<dbReference type="GO" id="GO:0005524">
    <property type="term" value="F:ATP binding"/>
    <property type="evidence" value="ECO:0007669"/>
    <property type="project" value="UniProtKB-KW"/>
</dbReference>
<reference evidence="12 13" key="1">
    <citation type="submission" date="2014-01" db="EMBL/GenBank/DDBJ databases">
        <title>Development of a Comparative Genomic Fingerprinting Assay for High Resolution Genotyping of Arcobacter butzleri.</title>
        <authorList>
            <person name="Webb A.L."/>
            <person name="Inglis G.D."/>
            <person name="Kruczkiewicz P."/>
            <person name="Selinger L.B."/>
            <person name="Taboada E.N."/>
        </authorList>
    </citation>
    <scope>NUCLEOTIDE SEQUENCE [LARGE SCALE GENOMIC DNA]</scope>
    <source>
        <strain evidence="12 13">L348</strain>
    </source>
</reference>
<name>A0A0G9JPE6_9BACT</name>
<accession>A0A0G9JPE6</accession>
<dbReference type="PROSITE" id="PS50109">
    <property type="entry name" value="HIS_KIN"/>
    <property type="match status" value="1"/>
</dbReference>
<keyword evidence="9" id="KW-0175">Coiled coil</keyword>
<dbReference type="CDD" id="cd00082">
    <property type="entry name" value="HisKA"/>
    <property type="match status" value="1"/>
</dbReference>
<dbReference type="PANTHER" id="PTHR43065">
    <property type="entry name" value="SENSOR HISTIDINE KINASE"/>
    <property type="match status" value="1"/>
</dbReference>
<dbReference type="InterPro" id="IPR036097">
    <property type="entry name" value="HisK_dim/P_sf"/>
</dbReference>
<dbReference type="SUPFAM" id="SSF55874">
    <property type="entry name" value="ATPase domain of HSP90 chaperone/DNA topoisomerase II/histidine kinase"/>
    <property type="match status" value="1"/>
</dbReference>
<gene>
    <name evidence="12" type="ORF">AA20_12195</name>
</gene>
<dbReference type="Gene3D" id="1.10.287.130">
    <property type="match status" value="1"/>
</dbReference>
<dbReference type="InterPro" id="IPR036890">
    <property type="entry name" value="HATPase_C_sf"/>
</dbReference>
<keyword evidence="7" id="KW-0067">ATP-binding</keyword>
<dbReference type="PANTHER" id="PTHR43065:SF10">
    <property type="entry name" value="PEROXIDE STRESS-ACTIVATED HISTIDINE KINASE MAK3"/>
    <property type="match status" value="1"/>
</dbReference>
<dbReference type="SUPFAM" id="SSF55785">
    <property type="entry name" value="PYP-like sensor domain (PAS domain)"/>
    <property type="match status" value="2"/>
</dbReference>
<dbReference type="PATRIC" id="fig|1447256.3.peg.2389"/>
<evidence type="ECO:0000256" key="2">
    <source>
        <dbReference type="ARBA" id="ARBA00012438"/>
    </source>
</evidence>
<dbReference type="InterPro" id="IPR003661">
    <property type="entry name" value="HisK_dim/P_dom"/>
</dbReference>
<feature type="coiled-coil region" evidence="9">
    <location>
        <begin position="129"/>
        <end position="160"/>
    </location>
</feature>
<evidence type="ECO:0000256" key="6">
    <source>
        <dbReference type="ARBA" id="ARBA00022777"/>
    </source>
</evidence>
<organism evidence="12 13">
    <name type="scientific">Aliarcobacter butzleri L348</name>
    <dbReference type="NCBI Taxonomy" id="1447256"/>
    <lineage>
        <taxon>Bacteria</taxon>
        <taxon>Pseudomonadati</taxon>
        <taxon>Campylobacterota</taxon>
        <taxon>Epsilonproteobacteria</taxon>
        <taxon>Campylobacterales</taxon>
        <taxon>Arcobacteraceae</taxon>
        <taxon>Aliarcobacter</taxon>
    </lineage>
</organism>
<feature type="domain" description="Histidine kinase" evidence="10">
    <location>
        <begin position="272"/>
        <end position="497"/>
    </location>
</feature>
<dbReference type="EMBL" id="JAIQ01000172">
    <property type="protein sequence ID" value="KLD96116.1"/>
    <property type="molecule type" value="Genomic_DNA"/>
</dbReference>
<evidence type="ECO:0000259" key="11">
    <source>
        <dbReference type="PROSITE" id="PS50112"/>
    </source>
</evidence>
<proteinExistence type="predicted"/>
<dbReference type="Pfam" id="PF02518">
    <property type="entry name" value="HATPase_c"/>
    <property type="match status" value="1"/>
</dbReference>
<keyword evidence="4" id="KW-0808">Transferase</keyword>
<comment type="catalytic activity">
    <reaction evidence="1">
        <text>ATP + protein L-histidine = ADP + protein N-phospho-L-histidine.</text>
        <dbReference type="EC" id="2.7.13.3"/>
    </reaction>
</comment>
<evidence type="ECO:0000256" key="8">
    <source>
        <dbReference type="ARBA" id="ARBA00023012"/>
    </source>
</evidence>
<dbReference type="SUPFAM" id="SSF47384">
    <property type="entry name" value="Homodimeric domain of signal transducing histidine kinase"/>
    <property type="match status" value="1"/>
</dbReference>
<dbReference type="GO" id="GO:0000155">
    <property type="term" value="F:phosphorelay sensor kinase activity"/>
    <property type="evidence" value="ECO:0007669"/>
    <property type="project" value="InterPro"/>
</dbReference>
<dbReference type="CDD" id="cd00130">
    <property type="entry name" value="PAS"/>
    <property type="match status" value="1"/>
</dbReference>
<evidence type="ECO:0000256" key="3">
    <source>
        <dbReference type="ARBA" id="ARBA00022553"/>
    </source>
</evidence>
<dbReference type="InterPro" id="IPR003594">
    <property type="entry name" value="HATPase_dom"/>
</dbReference>
<dbReference type="InterPro" id="IPR035965">
    <property type="entry name" value="PAS-like_dom_sf"/>
</dbReference>
<keyword evidence="3" id="KW-0597">Phosphoprotein</keyword>
<dbReference type="EC" id="2.7.13.3" evidence="2"/>
<dbReference type="Pfam" id="PF00989">
    <property type="entry name" value="PAS"/>
    <property type="match status" value="1"/>
</dbReference>
<dbReference type="Proteomes" id="UP000035514">
    <property type="component" value="Unassembled WGS sequence"/>
</dbReference>
<evidence type="ECO:0000259" key="10">
    <source>
        <dbReference type="PROSITE" id="PS50109"/>
    </source>
</evidence>
<dbReference type="Gene3D" id="3.30.450.20">
    <property type="entry name" value="PAS domain"/>
    <property type="match status" value="2"/>
</dbReference>
<evidence type="ECO:0000313" key="12">
    <source>
        <dbReference type="EMBL" id="KLD96116.1"/>
    </source>
</evidence>
<evidence type="ECO:0000313" key="13">
    <source>
        <dbReference type="Proteomes" id="UP000035514"/>
    </source>
</evidence>
<evidence type="ECO:0000256" key="1">
    <source>
        <dbReference type="ARBA" id="ARBA00000085"/>
    </source>
</evidence>
<evidence type="ECO:0000256" key="9">
    <source>
        <dbReference type="SAM" id="Coils"/>
    </source>
</evidence>
<evidence type="ECO:0000256" key="4">
    <source>
        <dbReference type="ARBA" id="ARBA00022679"/>
    </source>
</evidence>
<keyword evidence="5" id="KW-0547">Nucleotide-binding</keyword>
<evidence type="ECO:0000256" key="7">
    <source>
        <dbReference type="ARBA" id="ARBA00022840"/>
    </source>
</evidence>